<sequence>MFLISRQFAEPPPPSVGDRPETFPAPSTDPAYDFSVTAFYQRTVKGGRRATVWLQREELARTSEVVRDTARSVSCGYSILKPVQAEKAINDVLARSLAGEGRSARSIWRARVEVTPPDEVREMLQATLKEQYEIEARARVQELLVATTDRLRELWSGFLARAAKHSSAPHALELAQDPQHVADVLKKMLDEDRDDARHLLELVAGIVEAHRSAGILDLVVETDSVLRRTLAMMGIELPDQESDPFVVTEHDESSRTQSKPQDGSR</sequence>
<feature type="compositionally biased region" description="Polar residues" evidence="1">
    <location>
        <begin position="255"/>
        <end position="265"/>
    </location>
</feature>
<comment type="caution">
    <text evidence="2">The sequence shown here is derived from an EMBL/GenBank/DDBJ whole genome shotgun (WGS) entry which is preliminary data.</text>
</comment>
<organism evidence="2 3">
    <name type="scientific">Actinoallomurus iriomotensis</name>
    <dbReference type="NCBI Taxonomy" id="478107"/>
    <lineage>
        <taxon>Bacteria</taxon>
        <taxon>Bacillati</taxon>
        <taxon>Actinomycetota</taxon>
        <taxon>Actinomycetes</taxon>
        <taxon>Streptosporangiales</taxon>
        <taxon>Thermomonosporaceae</taxon>
        <taxon>Actinoallomurus</taxon>
    </lineage>
</organism>
<keyword evidence="3" id="KW-1185">Reference proteome</keyword>
<dbReference type="RefSeq" id="WP_285579019.1">
    <property type="nucleotide sequence ID" value="NZ_BSTK01000012.1"/>
</dbReference>
<feature type="region of interest" description="Disordered" evidence="1">
    <location>
        <begin position="241"/>
        <end position="265"/>
    </location>
</feature>
<evidence type="ECO:0000313" key="2">
    <source>
        <dbReference type="EMBL" id="GLY89029.1"/>
    </source>
</evidence>
<dbReference type="AlphaFoldDB" id="A0A9W6S7Y6"/>
<protein>
    <submittedName>
        <fullName evidence="2">Uncharacterized protein</fullName>
    </submittedName>
</protein>
<evidence type="ECO:0000313" key="3">
    <source>
        <dbReference type="Proteomes" id="UP001165074"/>
    </source>
</evidence>
<evidence type="ECO:0000256" key="1">
    <source>
        <dbReference type="SAM" id="MobiDB-lite"/>
    </source>
</evidence>
<gene>
    <name evidence="2" type="ORF">Airi02_069580</name>
</gene>
<proteinExistence type="predicted"/>
<name>A0A9W6S7Y6_9ACTN</name>
<reference evidence="2" key="1">
    <citation type="submission" date="2023-03" db="EMBL/GenBank/DDBJ databases">
        <title>Actinoallomurus iriomotensis NBRC 103684.</title>
        <authorList>
            <person name="Ichikawa N."/>
            <person name="Sato H."/>
            <person name="Tonouchi N."/>
        </authorList>
    </citation>
    <scope>NUCLEOTIDE SEQUENCE</scope>
    <source>
        <strain evidence="2">NBRC 103684</strain>
    </source>
</reference>
<accession>A0A9W6S7Y6</accession>
<dbReference type="Proteomes" id="UP001165074">
    <property type="component" value="Unassembled WGS sequence"/>
</dbReference>
<dbReference type="EMBL" id="BSTK01000012">
    <property type="protein sequence ID" value="GLY89029.1"/>
    <property type="molecule type" value="Genomic_DNA"/>
</dbReference>